<dbReference type="PANTHER" id="PTHR35526">
    <property type="entry name" value="ANTI-SIGMA-F FACTOR RSBW-RELATED"/>
    <property type="match status" value="1"/>
</dbReference>
<dbReference type="Proteomes" id="UP000766698">
    <property type="component" value="Unassembled WGS sequence"/>
</dbReference>
<keyword evidence="5" id="KW-1185">Reference proteome</keyword>
<evidence type="ECO:0000259" key="3">
    <source>
        <dbReference type="Pfam" id="PF13581"/>
    </source>
</evidence>
<dbReference type="SUPFAM" id="SSF55874">
    <property type="entry name" value="ATPase domain of HSP90 chaperone/DNA topoisomerase II/histidine kinase"/>
    <property type="match status" value="1"/>
</dbReference>
<proteinExistence type="predicted"/>
<keyword evidence="1" id="KW-0418">Kinase</keyword>
<dbReference type="GO" id="GO:0005524">
    <property type="term" value="F:ATP binding"/>
    <property type="evidence" value="ECO:0007669"/>
    <property type="project" value="UniProtKB-KW"/>
</dbReference>
<evidence type="ECO:0000256" key="1">
    <source>
        <dbReference type="ARBA" id="ARBA00022527"/>
    </source>
</evidence>
<dbReference type="EMBL" id="WMLF01000292">
    <property type="protein sequence ID" value="MBB1245496.1"/>
    <property type="molecule type" value="Genomic_DNA"/>
</dbReference>
<sequence>MSSTFEIKQRPPGAPSSPEDSAQVGIMRRRTRECLTAHGLAYVTDEAVLVVSELVTNAVMHSGGRKITVTLSLLKGYLRIDVRDGVPSFHALPHEPDDADEHGRGLFLVRWLAEEGRGAWGTEDNGANTWCELKLAAC</sequence>
<reference evidence="5" key="1">
    <citation type="journal article" date="2020" name="Syst. Appl. Microbiol.">
        <title>Streptomyces alkaliterrae sp. nov., isolated from an alkaline soil, and emended descriptions of Streptomyces alkaliphilus, Streptomyces calidiresistens and Streptomyces durbertensis.</title>
        <authorList>
            <person name="Swiecimska M."/>
            <person name="Golinska P."/>
            <person name="Nouioui I."/>
            <person name="Wypij M."/>
            <person name="Rai M."/>
            <person name="Sangal V."/>
            <person name="Goodfellow M."/>
        </authorList>
    </citation>
    <scope>NUCLEOTIDE SEQUENCE [LARGE SCALE GENOMIC DNA]</scope>
    <source>
        <strain evidence="5">DSM 104538</strain>
    </source>
</reference>
<keyword evidence="1" id="KW-0808">Transferase</keyword>
<keyword evidence="4" id="KW-0547">Nucleotide-binding</keyword>
<dbReference type="Gene3D" id="3.30.565.10">
    <property type="entry name" value="Histidine kinase-like ATPase, C-terminal domain"/>
    <property type="match status" value="1"/>
</dbReference>
<feature type="domain" description="Histidine kinase/HSP90-like ATPase" evidence="3">
    <location>
        <begin position="19"/>
        <end position="115"/>
    </location>
</feature>
<accession>A0ABR6EJH6</accession>
<gene>
    <name evidence="4" type="ORF">GL263_18290</name>
</gene>
<name>A0ABR6EJH6_9ACTN</name>
<feature type="region of interest" description="Disordered" evidence="2">
    <location>
        <begin position="1"/>
        <end position="23"/>
    </location>
</feature>
<organism evidence="4 5">
    <name type="scientific">Streptomyces durbertensis</name>
    <dbReference type="NCBI Taxonomy" id="2448886"/>
    <lineage>
        <taxon>Bacteria</taxon>
        <taxon>Bacillati</taxon>
        <taxon>Actinomycetota</taxon>
        <taxon>Actinomycetes</taxon>
        <taxon>Kitasatosporales</taxon>
        <taxon>Streptomycetaceae</taxon>
        <taxon>Streptomyces</taxon>
    </lineage>
</organism>
<dbReference type="CDD" id="cd16936">
    <property type="entry name" value="HATPase_RsbW-like"/>
    <property type="match status" value="1"/>
</dbReference>
<dbReference type="PANTHER" id="PTHR35526:SF3">
    <property type="entry name" value="ANTI-SIGMA-F FACTOR RSBW"/>
    <property type="match status" value="1"/>
</dbReference>
<evidence type="ECO:0000313" key="5">
    <source>
        <dbReference type="Proteomes" id="UP000766698"/>
    </source>
</evidence>
<comment type="caution">
    <text evidence="4">The sequence shown here is derived from an EMBL/GenBank/DDBJ whole genome shotgun (WGS) entry which is preliminary data.</text>
</comment>
<dbReference type="Pfam" id="PF13581">
    <property type="entry name" value="HATPase_c_2"/>
    <property type="match status" value="1"/>
</dbReference>
<protein>
    <submittedName>
        <fullName evidence="4">ATP-binding protein</fullName>
    </submittedName>
</protein>
<keyword evidence="1" id="KW-0723">Serine/threonine-protein kinase</keyword>
<evidence type="ECO:0000313" key="4">
    <source>
        <dbReference type="EMBL" id="MBB1245496.1"/>
    </source>
</evidence>
<dbReference type="InterPro" id="IPR003594">
    <property type="entry name" value="HATPase_dom"/>
</dbReference>
<dbReference type="InterPro" id="IPR036890">
    <property type="entry name" value="HATPase_C_sf"/>
</dbReference>
<dbReference type="InterPro" id="IPR050267">
    <property type="entry name" value="Anti-sigma-factor_SerPK"/>
</dbReference>
<keyword evidence="4" id="KW-0067">ATP-binding</keyword>
<evidence type="ECO:0000256" key="2">
    <source>
        <dbReference type="SAM" id="MobiDB-lite"/>
    </source>
</evidence>